<evidence type="ECO:0000256" key="1">
    <source>
        <dbReference type="ARBA" id="ARBA00004123"/>
    </source>
</evidence>
<dbReference type="GO" id="GO:0008270">
    <property type="term" value="F:zinc ion binding"/>
    <property type="evidence" value="ECO:0007669"/>
    <property type="project" value="UniProtKB-KW"/>
</dbReference>
<dbReference type="AlphaFoldDB" id="A0A232LSC8"/>
<dbReference type="GO" id="GO:0000785">
    <property type="term" value="C:chromatin"/>
    <property type="evidence" value="ECO:0007669"/>
    <property type="project" value="TreeGrafter"/>
</dbReference>
<dbReference type="GO" id="GO:0005634">
    <property type="term" value="C:nucleus"/>
    <property type="evidence" value="ECO:0007669"/>
    <property type="project" value="UniProtKB-SubCell"/>
</dbReference>
<keyword evidence="9" id="KW-0539">Nucleus</keyword>
<feature type="compositionally biased region" description="Basic and acidic residues" evidence="11">
    <location>
        <begin position="31"/>
        <end position="41"/>
    </location>
</feature>
<dbReference type="GO" id="GO:0006351">
    <property type="term" value="P:DNA-templated transcription"/>
    <property type="evidence" value="ECO:0007669"/>
    <property type="project" value="InterPro"/>
</dbReference>
<accession>A0A232LSC8</accession>
<dbReference type="GO" id="GO:0000978">
    <property type="term" value="F:RNA polymerase II cis-regulatory region sequence-specific DNA binding"/>
    <property type="evidence" value="ECO:0007669"/>
    <property type="project" value="InterPro"/>
</dbReference>
<dbReference type="Proteomes" id="UP000243515">
    <property type="component" value="Unassembled WGS sequence"/>
</dbReference>
<protein>
    <recommendedName>
        <fullName evidence="12">C2H2-type domain-containing protein</fullName>
    </recommendedName>
</protein>
<gene>
    <name evidence="13" type="ORF">Egran_05202</name>
</gene>
<evidence type="ECO:0000256" key="5">
    <source>
        <dbReference type="ARBA" id="ARBA00022771"/>
    </source>
</evidence>
<evidence type="ECO:0000313" key="14">
    <source>
        <dbReference type="Proteomes" id="UP000243515"/>
    </source>
</evidence>
<dbReference type="Gene3D" id="3.30.160.60">
    <property type="entry name" value="Classic Zinc Finger"/>
    <property type="match status" value="2"/>
</dbReference>
<comment type="subcellular location">
    <subcellularLocation>
        <location evidence="1">Nucleus</location>
    </subcellularLocation>
</comment>
<evidence type="ECO:0000256" key="2">
    <source>
        <dbReference type="ARBA" id="ARBA00006991"/>
    </source>
</evidence>
<keyword evidence="3" id="KW-0479">Metal-binding</keyword>
<feature type="domain" description="C2H2-type" evidence="12">
    <location>
        <begin position="66"/>
        <end position="93"/>
    </location>
</feature>
<evidence type="ECO:0000256" key="11">
    <source>
        <dbReference type="SAM" id="MobiDB-lite"/>
    </source>
</evidence>
<keyword evidence="14" id="KW-1185">Reference proteome</keyword>
<comment type="similarity">
    <text evidence="2">Belongs to the krueppel C2H2-type zinc-finger protein family.</text>
</comment>
<evidence type="ECO:0000313" key="13">
    <source>
        <dbReference type="EMBL" id="OXV07036.1"/>
    </source>
</evidence>
<feature type="compositionally biased region" description="Polar residues" evidence="11">
    <location>
        <begin position="42"/>
        <end position="53"/>
    </location>
</feature>
<dbReference type="SMART" id="SM00355">
    <property type="entry name" value="ZnF_C2H2"/>
    <property type="match status" value="2"/>
</dbReference>
<sequence>MLGNTMVAQDPTHTSQADDLTSISEIPGDLAEARSQEDSRLSDPNLQNGSLNMNGPAPKSDKPRPHVCTTCGRSFARLEHLKRHERSHTKEKPFECPECARCFARRDLLLRHQQKLHMTATPSSRPKGARRESTGAAGTTTNRVRKNSAAGASSSMRPRANTISHIDETALGMANAASPPVGRSNQSGHAYHPSLGSMSEASGFDIRNFGGGHPIQTGPLKIETSGLPTDMPGGLRTAPVYSSFAPDFGFGEFVLGTGNTINPAQLHFAGSPQGLSNDSPSSPFNQGFHGMPVATDHLMEEESHLDWMNCFDANLPLGNMNESAIEESSPSVMSTGSQSGTSEMIPEGSTHIAAPSVNWQNAFHSHSLPPSTFATDFSSPSFHDLGIQTETVSPKSLVTQSQFGDSSFATSSPVASVGPSMFGGHSQSMFSSSMVTNGEFPNQLNVPLANSPLRNSDSFPESARFSLLENISPPERANGCNYTWPANGILYPCDFPSLPASINVCLLANKIGDLERYITAYINYFHPHLPFLHLPTLDIQVPTFAGIMQMLSGQVGPGSSGVAGAKDCLLLSMATIGALYEFDAAVSKILFQCTERVIQFLLEEIRTVDMVARADSGRLNFVYNKHLWLIQAMLLNVIYGHTCGDRSIADMASSHLGTLVGLAKTAELTHLVDLVNPPLHSLDSNVNKAICTHFAQPFRTGNDWLDWKIQEERKRTLYAIFVLPSLLPGNYNDLPMLANSEIQLDLPCAEDLWAAESPQAWWRMGGAQNMTEPLSFPSALMTLLSPTHRESFRLLSSELLSPSSPAGELPCGGLKPSTFGCLVLIHALHNYISQTRRKPINGINGEWSTQEAEIMQANIEPALRAWKAAWANNPLHSVNRLGSFGTVSLSTDSIPLLDLAYVKLFFDLDQYRERFSLGECESTSIEHTDDTVNGLGLSAVNLVTAAKNNRHSVTDLEIGDLSLSASPTQEQPLNSLSAATSRPDQSKRERSLRKAAFYAASSISMSDRLGNGFAELSWRELPLQCALCLFDCANVLAEWAVTVQERIGPYLGLLGRDEVDLAHVPAIMLLDDEDCKLIDSIQKILLSIEAKIHCEARSTVSVSVVDTLNKRPSAVEGGYASKILVAAAYLLDRAAVWPVIGTMARSLETNAIMMKERAEKSVLTAT</sequence>
<evidence type="ECO:0000256" key="4">
    <source>
        <dbReference type="ARBA" id="ARBA00022737"/>
    </source>
</evidence>
<dbReference type="Pfam" id="PF00096">
    <property type="entry name" value="zf-C2H2"/>
    <property type="match status" value="2"/>
</dbReference>
<comment type="caution">
    <text evidence="13">The sequence shown here is derived from an EMBL/GenBank/DDBJ whole genome shotgun (WGS) entry which is preliminary data.</text>
</comment>
<dbReference type="InterPro" id="IPR007219">
    <property type="entry name" value="XnlR_reg_dom"/>
</dbReference>
<dbReference type="EMBL" id="NPHW01005169">
    <property type="protein sequence ID" value="OXV07036.1"/>
    <property type="molecule type" value="Genomic_DNA"/>
</dbReference>
<name>A0A232LSC8_9EURO</name>
<feature type="domain" description="C2H2-type" evidence="12">
    <location>
        <begin position="94"/>
        <end position="122"/>
    </location>
</feature>
<feature type="region of interest" description="Disordered" evidence="11">
    <location>
        <begin position="175"/>
        <end position="228"/>
    </location>
</feature>
<feature type="compositionally biased region" description="Polar residues" evidence="11">
    <location>
        <begin position="11"/>
        <end position="24"/>
    </location>
</feature>
<dbReference type="SUPFAM" id="SSF57667">
    <property type="entry name" value="beta-beta-alpha zinc fingers"/>
    <property type="match status" value="1"/>
</dbReference>
<dbReference type="FunFam" id="3.30.160.60:FF:000576">
    <property type="entry name" value="C2H2 transcription factor (AmdX)"/>
    <property type="match status" value="1"/>
</dbReference>
<dbReference type="GO" id="GO:0000981">
    <property type="term" value="F:DNA-binding transcription factor activity, RNA polymerase II-specific"/>
    <property type="evidence" value="ECO:0007669"/>
    <property type="project" value="InterPro"/>
</dbReference>
<keyword evidence="7" id="KW-0805">Transcription regulation</keyword>
<proteinExistence type="inferred from homology"/>
<feature type="compositionally biased region" description="Polar residues" evidence="11">
    <location>
        <begin position="150"/>
        <end position="160"/>
    </location>
</feature>
<feature type="region of interest" description="Disordered" evidence="11">
    <location>
        <begin position="1"/>
        <end position="68"/>
    </location>
</feature>
<dbReference type="PANTHER" id="PTHR40626">
    <property type="entry name" value="MIP31509P"/>
    <property type="match status" value="1"/>
</dbReference>
<organism evidence="13 14">
    <name type="scientific">Elaphomyces granulatus</name>
    <dbReference type="NCBI Taxonomy" id="519963"/>
    <lineage>
        <taxon>Eukaryota</taxon>
        <taxon>Fungi</taxon>
        <taxon>Dikarya</taxon>
        <taxon>Ascomycota</taxon>
        <taxon>Pezizomycotina</taxon>
        <taxon>Eurotiomycetes</taxon>
        <taxon>Eurotiomycetidae</taxon>
        <taxon>Eurotiales</taxon>
        <taxon>Elaphomycetaceae</taxon>
        <taxon>Elaphomyces</taxon>
    </lineage>
</organism>
<reference evidence="13 14" key="1">
    <citation type="journal article" date="2015" name="Environ. Microbiol.">
        <title>Metagenome sequence of Elaphomyces granulatus from sporocarp tissue reveals Ascomycota ectomycorrhizal fingerprints of genome expansion and a Proteobacteria-rich microbiome.</title>
        <authorList>
            <person name="Quandt C.A."/>
            <person name="Kohler A."/>
            <person name="Hesse C.N."/>
            <person name="Sharpton T.J."/>
            <person name="Martin F."/>
            <person name="Spatafora J.W."/>
        </authorList>
    </citation>
    <scope>NUCLEOTIDE SEQUENCE [LARGE SCALE GENOMIC DNA]</scope>
    <source>
        <strain evidence="13 14">OSC145934</strain>
    </source>
</reference>
<keyword evidence="8" id="KW-0804">Transcription</keyword>
<feature type="compositionally biased region" description="Polar residues" evidence="11">
    <location>
        <begin position="965"/>
        <end position="983"/>
    </location>
</feature>
<dbReference type="Pfam" id="PF04082">
    <property type="entry name" value="Fungal_trans"/>
    <property type="match status" value="1"/>
</dbReference>
<dbReference type="PROSITE" id="PS50157">
    <property type="entry name" value="ZINC_FINGER_C2H2_2"/>
    <property type="match status" value="2"/>
</dbReference>
<dbReference type="OrthoDB" id="6077919at2759"/>
<evidence type="ECO:0000256" key="6">
    <source>
        <dbReference type="ARBA" id="ARBA00022833"/>
    </source>
</evidence>
<dbReference type="CDD" id="cd12148">
    <property type="entry name" value="fungal_TF_MHR"/>
    <property type="match status" value="1"/>
</dbReference>
<keyword evidence="6" id="KW-0862">Zinc</keyword>
<dbReference type="PANTHER" id="PTHR40626:SF13">
    <property type="entry name" value="RESPIRATION FACTOR 2-RELATED"/>
    <property type="match status" value="1"/>
</dbReference>
<evidence type="ECO:0000259" key="12">
    <source>
        <dbReference type="PROSITE" id="PS50157"/>
    </source>
</evidence>
<dbReference type="InterPro" id="IPR036236">
    <property type="entry name" value="Znf_C2H2_sf"/>
</dbReference>
<dbReference type="PROSITE" id="PS00028">
    <property type="entry name" value="ZINC_FINGER_C2H2_1"/>
    <property type="match status" value="2"/>
</dbReference>
<keyword evidence="4" id="KW-0677">Repeat</keyword>
<evidence type="ECO:0000256" key="7">
    <source>
        <dbReference type="ARBA" id="ARBA00023015"/>
    </source>
</evidence>
<evidence type="ECO:0000256" key="9">
    <source>
        <dbReference type="ARBA" id="ARBA00023242"/>
    </source>
</evidence>
<evidence type="ECO:0000256" key="10">
    <source>
        <dbReference type="PROSITE-ProRule" id="PRU00042"/>
    </source>
</evidence>
<feature type="region of interest" description="Disordered" evidence="11">
    <location>
        <begin position="117"/>
        <end position="160"/>
    </location>
</feature>
<evidence type="ECO:0000256" key="8">
    <source>
        <dbReference type="ARBA" id="ARBA00023163"/>
    </source>
</evidence>
<dbReference type="InterPro" id="IPR013087">
    <property type="entry name" value="Znf_C2H2_type"/>
</dbReference>
<evidence type="ECO:0000256" key="3">
    <source>
        <dbReference type="ARBA" id="ARBA00022723"/>
    </source>
</evidence>
<keyword evidence="5 10" id="KW-0863">Zinc-finger</keyword>
<feature type="region of interest" description="Disordered" evidence="11">
    <location>
        <begin position="965"/>
        <end position="989"/>
    </location>
</feature>
<dbReference type="FunFam" id="3.30.160.60:FF:000761">
    <property type="entry name" value="Zinc finger protein 449"/>
    <property type="match status" value="1"/>
</dbReference>
<dbReference type="InterPro" id="IPR051059">
    <property type="entry name" value="VerF-like"/>
</dbReference>